<evidence type="ECO:0000259" key="2">
    <source>
        <dbReference type="PROSITE" id="PS50983"/>
    </source>
</evidence>
<dbReference type="Gene3D" id="3.40.50.1980">
    <property type="entry name" value="Nitrogenase molybdenum iron protein domain"/>
    <property type="match status" value="2"/>
</dbReference>
<evidence type="ECO:0000256" key="1">
    <source>
        <dbReference type="SAM" id="SignalP"/>
    </source>
</evidence>
<name>A0A5J5G4Q6_9GAMM</name>
<dbReference type="InterPro" id="IPR050902">
    <property type="entry name" value="ABC_Transporter_SBP"/>
</dbReference>
<dbReference type="SUPFAM" id="SSF53807">
    <property type="entry name" value="Helical backbone' metal receptor"/>
    <property type="match status" value="1"/>
</dbReference>
<accession>A0A5J5G4Q6</accession>
<feature type="signal peptide" evidence="1">
    <location>
        <begin position="1"/>
        <end position="32"/>
    </location>
</feature>
<comment type="caution">
    <text evidence="3">The sequence shown here is derived from an EMBL/GenBank/DDBJ whole genome shotgun (WGS) entry which is preliminary data.</text>
</comment>
<dbReference type="RefSeq" id="WP_150434266.1">
    <property type="nucleotide sequence ID" value="NZ_VYKJ01000002.1"/>
</dbReference>
<dbReference type="OrthoDB" id="9775594at2"/>
<reference evidence="3 4" key="1">
    <citation type="submission" date="2019-09" db="EMBL/GenBank/DDBJ databases">
        <authorList>
            <person name="Li Y."/>
        </authorList>
    </citation>
    <scope>NUCLEOTIDE SEQUENCE [LARGE SCALE GENOMIC DNA]</scope>
    <source>
        <strain evidence="3 4">L3-3HA</strain>
    </source>
</reference>
<dbReference type="Pfam" id="PF01497">
    <property type="entry name" value="Peripla_BP_2"/>
    <property type="match status" value="1"/>
</dbReference>
<evidence type="ECO:0000313" key="3">
    <source>
        <dbReference type="EMBL" id="KAA9002029.1"/>
    </source>
</evidence>
<proteinExistence type="predicted"/>
<dbReference type="EMBL" id="VYKJ01000002">
    <property type="protein sequence ID" value="KAA9002029.1"/>
    <property type="molecule type" value="Genomic_DNA"/>
</dbReference>
<protein>
    <submittedName>
        <fullName evidence="3">ABC transporter substrate-binding protein</fullName>
    </submittedName>
</protein>
<keyword evidence="1" id="KW-0732">Signal</keyword>
<gene>
    <name evidence="3" type="ORF">FJU30_07050</name>
</gene>
<dbReference type="PROSITE" id="PS50983">
    <property type="entry name" value="FE_B12_PBP"/>
    <property type="match status" value="1"/>
</dbReference>
<dbReference type="PANTHER" id="PTHR30535">
    <property type="entry name" value="VITAMIN B12-BINDING PROTEIN"/>
    <property type="match status" value="1"/>
</dbReference>
<sequence length="378" mass="41430">MKKFISSLLKQSVASLIALMAVIASLSGPAQAGIRITDVLGRHVVLHKPAQRLVLGFYFEDYIAITGPGAIDRLVGISLNYWQGYRPRQYEAYLARFPAIAGLVDIGDVDKGSLSAEKIIAARPDAVILAASQFDYLGPAVEKIEAFGVPVVVVDYNAQTLEKHLASTRIIGQVMGSEGRAQQLATEYKTAVEDTERRVASAAQATKPNVYVELGQQGSAEYGNSYGKGMWAGVIDMAGGANIAAGKIAGWGPLTPEYVVASRPDVILVTGSEWMTMPNAVLMGFGIDATTTREKLRPYLARAGWNTLPAVRQGQVYAIYHGGTRTIYDYVYLRYIAKILYPQAFKDVEPQEELRRYYRTYLPLMPDGTFMLRLESRS</sequence>
<dbReference type="PANTHER" id="PTHR30535:SF34">
    <property type="entry name" value="MOLYBDATE-BINDING PROTEIN MOLA"/>
    <property type="match status" value="1"/>
</dbReference>
<feature type="chain" id="PRO_5023915879" evidence="1">
    <location>
        <begin position="33"/>
        <end position="378"/>
    </location>
</feature>
<keyword evidence="4" id="KW-1185">Reference proteome</keyword>
<dbReference type="InterPro" id="IPR002491">
    <property type="entry name" value="ABC_transptr_periplasmic_BD"/>
</dbReference>
<feature type="domain" description="Fe/B12 periplasmic-binding" evidence="2">
    <location>
        <begin position="51"/>
        <end position="348"/>
    </location>
</feature>
<evidence type="ECO:0000313" key="4">
    <source>
        <dbReference type="Proteomes" id="UP000335415"/>
    </source>
</evidence>
<dbReference type="Proteomes" id="UP000335415">
    <property type="component" value="Unassembled WGS sequence"/>
</dbReference>
<organism evidence="3 4">
    <name type="scientific">Affinibrenneria salicis</name>
    <dbReference type="NCBI Taxonomy" id="2590031"/>
    <lineage>
        <taxon>Bacteria</taxon>
        <taxon>Pseudomonadati</taxon>
        <taxon>Pseudomonadota</taxon>
        <taxon>Gammaproteobacteria</taxon>
        <taxon>Enterobacterales</taxon>
        <taxon>Pectobacteriaceae</taxon>
        <taxon>Affinibrenneria</taxon>
    </lineage>
</organism>
<dbReference type="AlphaFoldDB" id="A0A5J5G4Q6"/>